<dbReference type="InterPro" id="IPR029058">
    <property type="entry name" value="AB_hydrolase_fold"/>
</dbReference>
<dbReference type="EMBL" id="SLWS01000007">
    <property type="protein sequence ID" value="TCO56104.1"/>
    <property type="molecule type" value="Genomic_DNA"/>
</dbReference>
<keyword evidence="2" id="KW-0378">Hydrolase</keyword>
<dbReference type="OrthoDB" id="4169718at2"/>
<evidence type="ECO:0000256" key="1">
    <source>
        <dbReference type="ARBA" id="ARBA00007169"/>
    </source>
</evidence>
<dbReference type="InterPro" id="IPR020802">
    <property type="entry name" value="TesA-like"/>
</dbReference>
<dbReference type="InterPro" id="IPR001031">
    <property type="entry name" value="Thioesterase"/>
</dbReference>
<dbReference type="AlphaFoldDB" id="A0A4R2JB97"/>
<dbReference type="RefSeq" id="WP_132122426.1">
    <property type="nucleotide sequence ID" value="NZ_SLWS01000007.1"/>
</dbReference>
<dbReference type="GO" id="GO:0016787">
    <property type="term" value="F:hydrolase activity"/>
    <property type="evidence" value="ECO:0007669"/>
    <property type="project" value="UniProtKB-KW"/>
</dbReference>
<sequence length="255" mass="28115">MALNGMANPRASRPALGRSGRWFVPSSARRALVCLPHAGGSASVFSDWQTHTDAFEVLAARLPGRETRVDEPACTTMSGLLDALLVELAPVAARGCVLFGHSMGALIAYEAARRLVLEGLPKPAALVVSGCVAPHVLRPERMHDFTDEQLVQWLIDINGVDPDILNYPKLLQLMLPTVRADMRLVDDYRYRPGESLDIPVRVLCGKDDVGTPVAQARKWRELTTGRFAVDIFPGDHFFFREHVPRILSAIESDIR</sequence>
<protein>
    <submittedName>
        <fullName evidence="4">Surfactin synthase thioesterase subunit</fullName>
    </submittedName>
</protein>
<dbReference type="SUPFAM" id="SSF53474">
    <property type="entry name" value="alpha/beta-Hydrolases"/>
    <property type="match status" value="1"/>
</dbReference>
<dbReference type="Gene3D" id="3.40.50.1820">
    <property type="entry name" value="alpha/beta hydrolase"/>
    <property type="match status" value="1"/>
</dbReference>
<name>A0A4R2JB97_9PSEU</name>
<dbReference type="SMART" id="SM00824">
    <property type="entry name" value="PKS_TE"/>
    <property type="match status" value="1"/>
</dbReference>
<comment type="similarity">
    <text evidence="1">Belongs to the thioesterase family.</text>
</comment>
<comment type="caution">
    <text evidence="4">The sequence shown here is derived from an EMBL/GenBank/DDBJ whole genome shotgun (WGS) entry which is preliminary data.</text>
</comment>
<reference evidence="4 5" key="1">
    <citation type="submission" date="2019-03" db="EMBL/GenBank/DDBJ databases">
        <title>Genomic Encyclopedia of Type Strains, Phase IV (KMG-IV): sequencing the most valuable type-strain genomes for metagenomic binning, comparative biology and taxonomic classification.</title>
        <authorList>
            <person name="Goeker M."/>
        </authorList>
    </citation>
    <scope>NUCLEOTIDE SEQUENCE [LARGE SCALE GENOMIC DNA]</scope>
    <source>
        <strain evidence="4 5">DSM 45934</strain>
    </source>
</reference>
<keyword evidence="5" id="KW-1185">Reference proteome</keyword>
<evidence type="ECO:0000313" key="4">
    <source>
        <dbReference type="EMBL" id="TCO56104.1"/>
    </source>
</evidence>
<feature type="domain" description="Thioesterase TesA-like" evidence="3">
    <location>
        <begin position="33"/>
        <end position="254"/>
    </location>
</feature>
<dbReference type="PANTHER" id="PTHR11487">
    <property type="entry name" value="THIOESTERASE"/>
    <property type="match status" value="1"/>
</dbReference>
<dbReference type="Pfam" id="PF00975">
    <property type="entry name" value="Thioesterase"/>
    <property type="match status" value="1"/>
</dbReference>
<dbReference type="InterPro" id="IPR012223">
    <property type="entry name" value="TEII"/>
</dbReference>
<dbReference type="Proteomes" id="UP000295680">
    <property type="component" value="Unassembled WGS sequence"/>
</dbReference>
<evidence type="ECO:0000256" key="2">
    <source>
        <dbReference type="ARBA" id="ARBA00022801"/>
    </source>
</evidence>
<dbReference type="GO" id="GO:0008610">
    <property type="term" value="P:lipid biosynthetic process"/>
    <property type="evidence" value="ECO:0007669"/>
    <property type="project" value="TreeGrafter"/>
</dbReference>
<gene>
    <name evidence="4" type="ORF">EV192_107529</name>
</gene>
<evidence type="ECO:0000259" key="3">
    <source>
        <dbReference type="SMART" id="SM00824"/>
    </source>
</evidence>
<dbReference type="PANTHER" id="PTHR11487:SF0">
    <property type="entry name" value="S-ACYL FATTY ACID SYNTHASE THIOESTERASE, MEDIUM CHAIN"/>
    <property type="match status" value="1"/>
</dbReference>
<evidence type="ECO:0000313" key="5">
    <source>
        <dbReference type="Proteomes" id="UP000295680"/>
    </source>
</evidence>
<accession>A0A4R2JB97</accession>
<proteinExistence type="inferred from homology"/>
<organism evidence="4 5">
    <name type="scientific">Actinocrispum wychmicini</name>
    <dbReference type="NCBI Taxonomy" id="1213861"/>
    <lineage>
        <taxon>Bacteria</taxon>
        <taxon>Bacillati</taxon>
        <taxon>Actinomycetota</taxon>
        <taxon>Actinomycetes</taxon>
        <taxon>Pseudonocardiales</taxon>
        <taxon>Pseudonocardiaceae</taxon>
        <taxon>Actinocrispum</taxon>
    </lineage>
</organism>